<dbReference type="AlphaFoldDB" id="B8IWZ4"/>
<geneLocation type="plasmid" evidence="3 4">
    <name>pMNOD02</name>
</geneLocation>
<sequence>MPADHNFPTDRTKLARLLFPAGVPMLWSPTLVFYDEAGRIDRDRQLAHLAFMAPHVKGYLVPGSTGDAWEMDDAEALTALEVAIPFAVQHGLDLLVGVLRPTTDAMHALIDKVLHYLCRRAGTHSVADAFAASHVRGLTIAAPTTDTPLSQDAIGAALAPVFELGLPIALYQLPQVTGNTMTPELVAGLAERFPNLLLFKDSSGRDEVALSGRMPAGVTLLRGAEGDYAQWSKAHGGVYDGFLLSSANAFPAQLATVLEHLQHGRIAEAERCSAAISAAVADAFAAVVEVRQGNAFTNANKALAHIMAYGRDALEAPPPRLYAGGHLPHSTLKTVMESLTRNGLLPGRGYLENRG</sequence>
<reference evidence="4" key="1">
    <citation type="submission" date="2009-01" db="EMBL/GenBank/DDBJ databases">
        <title>Complete sequence of plasmid 2 of Methylobacterium nodulans ORS 2060.</title>
        <authorList>
            <consortium name="US DOE Joint Genome Institute"/>
            <person name="Lucas S."/>
            <person name="Copeland A."/>
            <person name="Lapidus A."/>
            <person name="Glavina del Rio T."/>
            <person name="Dalin E."/>
            <person name="Tice H."/>
            <person name="Bruce D."/>
            <person name="Goodwin L."/>
            <person name="Pitluck S."/>
            <person name="Sims D."/>
            <person name="Brettin T."/>
            <person name="Detter J.C."/>
            <person name="Han C."/>
            <person name="Larimer F."/>
            <person name="Land M."/>
            <person name="Hauser L."/>
            <person name="Kyrpides N."/>
            <person name="Ivanova N."/>
            <person name="Marx C.J."/>
            <person name="Richardson P."/>
        </authorList>
    </citation>
    <scope>NUCLEOTIDE SEQUENCE [LARGE SCALE GENOMIC DNA]</scope>
    <source>
        <strain evidence="4">LMG 21967 / CNCM I-2342 / ORS 2060</strain>
        <plasmid evidence="4">Plasmid pMNOD02</plasmid>
    </source>
</reference>
<accession>B8IWZ4</accession>
<dbReference type="InterPro" id="IPR002220">
    <property type="entry name" value="DapA-like"/>
</dbReference>
<dbReference type="SUPFAM" id="SSF51569">
    <property type="entry name" value="Aldolase"/>
    <property type="match status" value="1"/>
</dbReference>
<evidence type="ECO:0000313" key="4">
    <source>
        <dbReference type="Proteomes" id="UP000008207"/>
    </source>
</evidence>
<comment type="similarity">
    <text evidence="1">Belongs to the DapA family.</text>
</comment>
<name>B8IWZ4_METNO</name>
<dbReference type="GO" id="GO:0008840">
    <property type="term" value="F:4-hydroxy-tetrahydrodipicolinate synthase activity"/>
    <property type="evidence" value="ECO:0007669"/>
    <property type="project" value="TreeGrafter"/>
</dbReference>
<organism evidence="3 4">
    <name type="scientific">Methylobacterium nodulans (strain LMG 21967 / CNCM I-2342 / ORS 2060)</name>
    <dbReference type="NCBI Taxonomy" id="460265"/>
    <lineage>
        <taxon>Bacteria</taxon>
        <taxon>Pseudomonadati</taxon>
        <taxon>Pseudomonadota</taxon>
        <taxon>Alphaproteobacteria</taxon>
        <taxon>Hyphomicrobiales</taxon>
        <taxon>Methylobacteriaceae</taxon>
        <taxon>Methylobacterium</taxon>
    </lineage>
</organism>
<proteinExistence type="inferred from homology"/>
<dbReference type="PANTHER" id="PTHR12128:SF66">
    <property type="entry name" value="4-HYDROXY-2-OXOGLUTARATE ALDOLASE, MITOCHONDRIAL"/>
    <property type="match status" value="1"/>
</dbReference>
<dbReference type="RefSeq" id="WP_012631237.1">
    <property type="nucleotide sequence ID" value="NC_011887.1"/>
</dbReference>
<keyword evidence="2" id="KW-0456">Lyase</keyword>
<keyword evidence="3" id="KW-0614">Plasmid</keyword>
<gene>
    <name evidence="3" type="ordered locus">Mnod_8042</name>
</gene>
<keyword evidence="4" id="KW-1185">Reference proteome</keyword>
<dbReference type="OrthoDB" id="7348328at2"/>
<evidence type="ECO:0000313" key="3">
    <source>
        <dbReference type="EMBL" id="ACL63035.1"/>
    </source>
</evidence>
<dbReference type="Pfam" id="PF00701">
    <property type="entry name" value="DHDPS"/>
    <property type="match status" value="1"/>
</dbReference>
<dbReference type="EMBL" id="CP001351">
    <property type="protein sequence ID" value="ACL63035.1"/>
    <property type="molecule type" value="Genomic_DNA"/>
</dbReference>
<evidence type="ECO:0000256" key="2">
    <source>
        <dbReference type="ARBA" id="ARBA00023239"/>
    </source>
</evidence>
<dbReference type="Gene3D" id="3.20.20.70">
    <property type="entry name" value="Aldolase class I"/>
    <property type="match status" value="1"/>
</dbReference>
<evidence type="ECO:0000256" key="1">
    <source>
        <dbReference type="ARBA" id="ARBA00007592"/>
    </source>
</evidence>
<dbReference type="Proteomes" id="UP000008207">
    <property type="component" value="Plasmid pMNOD02"/>
</dbReference>
<dbReference type="PANTHER" id="PTHR12128">
    <property type="entry name" value="DIHYDRODIPICOLINATE SYNTHASE"/>
    <property type="match status" value="1"/>
</dbReference>
<dbReference type="HOGENOM" id="CLU_784847_0_0_5"/>
<dbReference type="KEGG" id="mno:Mnod_8042"/>
<dbReference type="SMART" id="SM01130">
    <property type="entry name" value="DHDPS"/>
    <property type="match status" value="1"/>
</dbReference>
<dbReference type="InterPro" id="IPR013785">
    <property type="entry name" value="Aldolase_TIM"/>
</dbReference>
<protein>
    <submittedName>
        <fullName evidence="3">Dihydrodipicolinate synthetase</fullName>
    </submittedName>
</protein>
<dbReference type="CDD" id="cd00408">
    <property type="entry name" value="DHDPS-like"/>
    <property type="match status" value="1"/>
</dbReference>